<accession>A0A7H1MY97</accession>
<dbReference type="PRINTS" id="PR00313">
    <property type="entry name" value="CABNDNGRPT"/>
</dbReference>
<dbReference type="InterPro" id="IPR018511">
    <property type="entry name" value="Hemolysin-typ_Ca-bd_CS"/>
</dbReference>
<dbReference type="Proteomes" id="UP000516369">
    <property type="component" value="Chromosome"/>
</dbReference>
<organism evidence="3 4">
    <name type="scientific">Defluviicoccus vanus</name>
    <dbReference type="NCBI Taxonomy" id="111831"/>
    <lineage>
        <taxon>Bacteria</taxon>
        <taxon>Pseudomonadati</taxon>
        <taxon>Pseudomonadota</taxon>
        <taxon>Alphaproteobacteria</taxon>
        <taxon>Rhodospirillales</taxon>
        <taxon>Rhodospirillaceae</taxon>
        <taxon>Defluviicoccus</taxon>
    </lineage>
</organism>
<keyword evidence="4" id="KW-1185">Reference proteome</keyword>
<name>A0A7H1MY97_9PROT</name>
<dbReference type="KEGG" id="dvn:HQ394_02465"/>
<dbReference type="Gene3D" id="2.150.10.10">
    <property type="entry name" value="Serralysin-like metalloprotease, C-terminal"/>
    <property type="match status" value="4"/>
</dbReference>
<evidence type="ECO:0000313" key="4">
    <source>
        <dbReference type="Proteomes" id="UP000516369"/>
    </source>
</evidence>
<comment type="subcellular location">
    <subcellularLocation>
        <location evidence="1">Secreted</location>
    </subcellularLocation>
</comment>
<gene>
    <name evidence="3" type="ORF">HQ394_02465</name>
</gene>
<dbReference type="InterPro" id="IPR050557">
    <property type="entry name" value="RTX_toxin/Mannuronan_C5-epim"/>
</dbReference>
<evidence type="ECO:0000256" key="1">
    <source>
        <dbReference type="ARBA" id="ARBA00004613"/>
    </source>
</evidence>
<keyword evidence="2" id="KW-0964">Secreted</keyword>
<sequence>MATVTGTSGADTIYVGFVSSGVIGSPTQFSDLINAGGGDDSIDAASGNDTINAGAGNDYIQVGGDNDSVNGGSGNDYMDGGSGNDTLYGGTGADTMIGNIGNDLYYVDNIGDLIIEYSPDDGFDRVQSSVNYKLGQYLENLTLTGTAAINANGNDLANLITGNDAANIINGVGGNDTLIGNGGNDTMSGALGADNLQGGAGNDRLDAGDDADRLIGGAGADTLAGGSGNDIFEYNATSESGPGVLARDEISAFASVGAALGDRIDLIDVYAGVLSFIGTAAFSAAGQVRVVASGTDTLVQINTVGAGGAEMEILVHDGASLPSQWTAADFLL</sequence>
<dbReference type="SUPFAM" id="SSF51120">
    <property type="entry name" value="beta-Roll"/>
    <property type="match status" value="2"/>
</dbReference>
<evidence type="ECO:0000313" key="3">
    <source>
        <dbReference type="EMBL" id="QNT68433.1"/>
    </source>
</evidence>
<protein>
    <recommendedName>
        <fullName evidence="5">Calcium-binding protein</fullName>
    </recommendedName>
</protein>
<evidence type="ECO:0000256" key="2">
    <source>
        <dbReference type="ARBA" id="ARBA00022525"/>
    </source>
</evidence>
<evidence type="ECO:0008006" key="5">
    <source>
        <dbReference type="Google" id="ProtNLM"/>
    </source>
</evidence>
<dbReference type="PANTHER" id="PTHR38340">
    <property type="entry name" value="S-LAYER PROTEIN"/>
    <property type="match status" value="1"/>
</dbReference>
<dbReference type="InterPro" id="IPR011049">
    <property type="entry name" value="Serralysin-like_metalloprot_C"/>
</dbReference>
<dbReference type="PANTHER" id="PTHR38340:SF1">
    <property type="entry name" value="S-LAYER PROTEIN"/>
    <property type="match status" value="1"/>
</dbReference>
<dbReference type="Pfam" id="PF00353">
    <property type="entry name" value="HemolysinCabind"/>
    <property type="match status" value="3"/>
</dbReference>
<dbReference type="GO" id="GO:0005576">
    <property type="term" value="C:extracellular region"/>
    <property type="evidence" value="ECO:0007669"/>
    <property type="project" value="UniProtKB-SubCell"/>
</dbReference>
<dbReference type="GO" id="GO:0005509">
    <property type="term" value="F:calcium ion binding"/>
    <property type="evidence" value="ECO:0007669"/>
    <property type="project" value="InterPro"/>
</dbReference>
<dbReference type="InterPro" id="IPR001343">
    <property type="entry name" value="Hemolysn_Ca-bd"/>
</dbReference>
<dbReference type="PROSITE" id="PS00330">
    <property type="entry name" value="HEMOLYSIN_CALCIUM"/>
    <property type="match status" value="1"/>
</dbReference>
<proteinExistence type="predicted"/>
<dbReference type="AlphaFoldDB" id="A0A7H1MY97"/>
<dbReference type="EMBL" id="CP053923">
    <property type="protein sequence ID" value="QNT68433.1"/>
    <property type="molecule type" value="Genomic_DNA"/>
</dbReference>
<dbReference type="RefSeq" id="WP_190261870.1">
    <property type="nucleotide sequence ID" value="NZ_CP053923.1"/>
</dbReference>
<reference evidence="3 4" key="1">
    <citation type="submission" date="2020-05" db="EMBL/GenBank/DDBJ databases">
        <title>Complete closed genome sequence of Defluviicoccus vanus.</title>
        <authorList>
            <person name="Bessarab I."/>
            <person name="Arumugam K."/>
            <person name="Maszenan A.M."/>
            <person name="Seviour R.J."/>
            <person name="Williams R.B."/>
        </authorList>
    </citation>
    <scope>NUCLEOTIDE SEQUENCE [LARGE SCALE GENOMIC DNA]</scope>
    <source>
        <strain evidence="3 4">Ben 114</strain>
    </source>
</reference>